<dbReference type="SUPFAM" id="SSF56935">
    <property type="entry name" value="Porins"/>
    <property type="match status" value="1"/>
</dbReference>
<dbReference type="Proteomes" id="UP000182771">
    <property type="component" value="Unassembled WGS sequence"/>
</dbReference>
<comment type="caution">
    <text evidence="1">The sequence shown here is derived from an EMBL/GenBank/DDBJ whole genome shotgun (WGS) entry which is preliminary data.</text>
</comment>
<proteinExistence type="predicted"/>
<name>A0A1H2U0L8_9FLAO</name>
<reference evidence="1 2" key="1">
    <citation type="submission" date="2016-10" db="EMBL/GenBank/DDBJ databases">
        <authorList>
            <person name="Varghese N."/>
            <person name="Submissions S."/>
        </authorList>
    </citation>
    <scope>NUCLEOTIDE SEQUENCE [LARGE SCALE GENOMIC DNA]</scope>
    <source>
        <strain evidence="1 2">DSM 11449</strain>
    </source>
</reference>
<dbReference type="AlphaFoldDB" id="A0A1H2U0L8"/>
<accession>A0A1H2U0L8</accession>
<evidence type="ECO:0000313" key="1">
    <source>
        <dbReference type="EMBL" id="SDW49601.1"/>
    </source>
</evidence>
<dbReference type="Gene3D" id="2.40.160.60">
    <property type="entry name" value="Outer membrane protein transport protein (OMPP1/FadL/TodX)"/>
    <property type="match status" value="1"/>
</dbReference>
<sequence length="415" mass="46322">MRLPIVLALFLVTFAYGQKGTNSPFSYYGLGEKRFEGNTENALMGGVNAYVDSTRVDVRNPASLAKLTRTTFSLATSYDIRKMQTSASSYQERTFLLDYLNLSFPIYKNLGVSVGLRPYTSVGYRLMSHESISGREQYYSYEGSGGVNQAYLAAGYEVLKGLRIGVSGGFNFGKTQWQNLYSSPSFLYISREDSESLYRGGSYALGVQYERELTKDLSLSVGLSYIPEARLRSTNNLTLYSLRPASGNFLVKDSRNITDPNLVKTNLTLPSSLDFSAGVGDQERWFAGASFGYSNMSAFSNPFVTSSFVGYENAYRFSVGGFYLPHNTVYTKYWKRVTYRAGLYYEHTGIIVKEKPINDFGITFGVSLPVQGLSNATIGAAWGKRGDGSVLKENYLTLKVALTLNDKWFQRTKYH</sequence>
<evidence type="ECO:0000313" key="2">
    <source>
        <dbReference type="Proteomes" id="UP000182771"/>
    </source>
</evidence>
<dbReference type="GeneID" id="85016468"/>
<protein>
    <submittedName>
        <fullName evidence="1">Long-chain fatty acid transport protein</fullName>
    </submittedName>
</protein>
<gene>
    <name evidence="1" type="ORF">SAMN05444420_102378</name>
</gene>
<keyword evidence="2" id="KW-1185">Reference proteome</keyword>
<dbReference type="EMBL" id="FNND01000002">
    <property type="protein sequence ID" value="SDW49601.1"/>
    <property type="molecule type" value="Genomic_DNA"/>
</dbReference>
<organism evidence="1 2">
    <name type="scientific">Capnocytophaga granulosa</name>
    <dbReference type="NCBI Taxonomy" id="45242"/>
    <lineage>
        <taxon>Bacteria</taxon>
        <taxon>Pseudomonadati</taxon>
        <taxon>Bacteroidota</taxon>
        <taxon>Flavobacteriia</taxon>
        <taxon>Flavobacteriales</taxon>
        <taxon>Flavobacteriaceae</taxon>
        <taxon>Capnocytophaga</taxon>
    </lineage>
</organism>
<dbReference type="RefSeq" id="WP_016420056.1">
    <property type="nucleotide sequence ID" value="NZ_FNND01000002.1"/>
</dbReference>
<dbReference type="OrthoDB" id="1491239at2"/>